<proteinExistence type="predicted"/>
<sequence length="209" mass="23285">MAFPTLRLLPSLSRPISITSNRSLRSLPIRQFSSTPTYHNTNPSSSKDPSHPYLHYHPNSTHLTLSFLPDPPVKRSKTILGYLPLGDATLDDFREEPGFIDTLHSAIQSGLELGKSDSIKYEAESRPTDGWIHVTDERAIPPVGRIGETEDLIGSVYVQDGKIIASTYSPLPTYRMITPNGVLTLPKGLDEHLIEVLKKIDEEEKDQSQ</sequence>
<feature type="compositionally biased region" description="Polar residues" evidence="1">
    <location>
        <begin position="34"/>
        <end position="47"/>
    </location>
</feature>
<name>A0A1B9IT85_9TREE</name>
<evidence type="ECO:0000313" key="3">
    <source>
        <dbReference type="Proteomes" id="UP000092583"/>
    </source>
</evidence>
<evidence type="ECO:0000256" key="1">
    <source>
        <dbReference type="SAM" id="MobiDB-lite"/>
    </source>
</evidence>
<accession>A0A1B9IT85</accession>
<organism evidence="2 3">
    <name type="scientific">Kwoniella mangroviensis CBS 10435</name>
    <dbReference type="NCBI Taxonomy" id="1331196"/>
    <lineage>
        <taxon>Eukaryota</taxon>
        <taxon>Fungi</taxon>
        <taxon>Dikarya</taxon>
        <taxon>Basidiomycota</taxon>
        <taxon>Agaricomycotina</taxon>
        <taxon>Tremellomycetes</taxon>
        <taxon>Tremellales</taxon>
        <taxon>Cryptococcaceae</taxon>
        <taxon>Kwoniella</taxon>
    </lineage>
</organism>
<dbReference type="OrthoDB" id="5397701at2759"/>
<dbReference type="PANTHER" id="PTHR37331:SF1">
    <property type="entry name" value="YALI0F11671P"/>
    <property type="match status" value="1"/>
</dbReference>
<protein>
    <submittedName>
        <fullName evidence="2">Uncharacterized protein</fullName>
    </submittedName>
</protein>
<dbReference type="Proteomes" id="UP000092583">
    <property type="component" value="Unassembled WGS sequence"/>
</dbReference>
<reference evidence="3" key="2">
    <citation type="submission" date="2013-12" db="EMBL/GenBank/DDBJ databases">
        <title>Evolution of pathogenesis and genome organization in the Tremellales.</title>
        <authorList>
            <person name="Cuomo C."/>
            <person name="Litvintseva A."/>
            <person name="Heitman J."/>
            <person name="Chen Y."/>
            <person name="Sun S."/>
            <person name="Springer D."/>
            <person name="Dromer F."/>
            <person name="Young S."/>
            <person name="Zeng Q."/>
            <person name="Chapman S."/>
            <person name="Gujja S."/>
            <person name="Saif S."/>
            <person name="Birren B."/>
        </authorList>
    </citation>
    <scope>NUCLEOTIDE SEQUENCE [LARGE SCALE GENOMIC DNA]</scope>
    <source>
        <strain evidence="3">CBS 10435</strain>
    </source>
</reference>
<evidence type="ECO:0000313" key="2">
    <source>
        <dbReference type="EMBL" id="OCF58762.1"/>
    </source>
</evidence>
<gene>
    <name evidence="2" type="ORF">L486_03252</name>
</gene>
<feature type="region of interest" description="Disordered" evidence="1">
    <location>
        <begin position="34"/>
        <end position="54"/>
    </location>
</feature>
<dbReference type="AlphaFoldDB" id="A0A1B9IT85"/>
<reference evidence="2 3" key="1">
    <citation type="submission" date="2013-07" db="EMBL/GenBank/DDBJ databases">
        <title>The Genome Sequence of Kwoniella mangroviensis CBS10435.</title>
        <authorList>
            <consortium name="The Broad Institute Genome Sequencing Platform"/>
            <person name="Cuomo C."/>
            <person name="Litvintseva A."/>
            <person name="Chen Y."/>
            <person name="Heitman J."/>
            <person name="Sun S."/>
            <person name="Springer D."/>
            <person name="Dromer F."/>
            <person name="Young S.K."/>
            <person name="Zeng Q."/>
            <person name="Gargeya S."/>
            <person name="Fitzgerald M."/>
            <person name="Abouelleil A."/>
            <person name="Alvarado L."/>
            <person name="Berlin A.M."/>
            <person name="Chapman S.B."/>
            <person name="Dewar J."/>
            <person name="Goldberg J."/>
            <person name="Griggs A."/>
            <person name="Gujja S."/>
            <person name="Hansen M."/>
            <person name="Howarth C."/>
            <person name="Imamovic A."/>
            <person name="Larimer J."/>
            <person name="McCowan C."/>
            <person name="Murphy C."/>
            <person name="Pearson M."/>
            <person name="Priest M."/>
            <person name="Roberts A."/>
            <person name="Saif S."/>
            <person name="Shea T."/>
            <person name="Sykes S."/>
            <person name="Wortman J."/>
            <person name="Nusbaum C."/>
            <person name="Birren B."/>
        </authorList>
    </citation>
    <scope>NUCLEOTIDE SEQUENCE [LARGE SCALE GENOMIC DNA]</scope>
    <source>
        <strain evidence="2 3">CBS 10435</strain>
    </source>
</reference>
<keyword evidence="3" id="KW-1185">Reference proteome</keyword>
<dbReference type="EMBL" id="KI669461">
    <property type="protein sequence ID" value="OCF58762.1"/>
    <property type="molecule type" value="Genomic_DNA"/>
</dbReference>
<dbReference type="STRING" id="1331196.A0A1B9IT85"/>
<dbReference type="PANTHER" id="PTHR37331">
    <property type="entry name" value="YALI0F11671P"/>
    <property type="match status" value="1"/>
</dbReference>